<gene>
    <name evidence="7" type="ORF">SPHA_5717</name>
</gene>
<feature type="transmembrane region" description="Helical" evidence="5">
    <location>
        <begin position="203"/>
        <end position="229"/>
    </location>
</feature>
<proteinExistence type="inferred from homology"/>
<keyword evidence="4" id="KW-0256">Endoplasmic reticulum</keyword>
<comment type="caution">
    <text evidence="7">The sequence shown here is derived from an EMBL/GenBank/DDBJ whole genome shotgun (WGS) entry which is preliminary data.</text>
</comment>
<dbReference type="AlphaFoldDB" id="A0A812AWM9"/>
<dbReference type="PANTHER" id="PTHR45919:SF1">
    <property type="entry name" value="GDP-MAN:MAN(3)GLCNAC(2)-PP-DOL ALPHA-1,2-MANNOSYLTRANSFERASE"/>
    <property type="match status" value="1"/>
</dbReference>
<evidence type="ECO:0000256" key="2">
    <source>
        <dbReference type="ARBA" id="ARBA00009481"/>
    </source>
</evidence>
<keyword evidence="8" id="KW-1185">Reference proteome</keyword>
<accession>A0A812AWM9</accession>
<name>A0A812AWM9_ACAPH</name>
<feature type="transmembrane region" description="Helical" evidence="5">
    <location>
        <begin position="267"/>
        <end position="296"/>
    </location>
</feature>
<evidence type="ECO:0000259" key="6">
    <source>
        <dbReference type="Pfam" id="PF15924"/>
    </source>
</evidence>
<feature type="transmembrane region" description="Helical" evidence="5">
    <location>
        <begin position="333"/>
        <end position="359"/>
    </location>
</feature>
<keyword evidence="3 7" id="KW-0808">Transferase</keyword>
<feature type="transmembrane region" description="Helical" evidence="5">
    <location>
        <begin position="21"/>
        <end position="49"/>
    </location>
</feature>
<evidence type="ECO:0000256" key="5">
    <source>
        <dbReference type="SAM" id="Phobius"/>
    </source>
</evidence>
<dbReference type="GO" id="GO:0005789">
    <property type="term" value="C:endoplasmic reticulum membrane"/>
    <property type="evidence" value="ECO:0007669"/>
    <property type="project" value="UniProtKB-SubCell"/>
</dbReference>
<dbReference type="EC" id="2.4.1.131" evidence="7"/>
<dbReference type="InterPro" id="IPR038013">
    <property type="entry name" value="ALG11"/>
</dbReference>
<dbReference type="GO" id="GO:0004377">
    <property type="term" value="F:GDP-Man:Man(3)GlcNAc(2)-PP-Dol alpha-1,2-mannosyltransferase activity"/>
    <property type="evidence" value="ECO:0007669"/>
    <property type="project" value="UniProtKB-EC"/>
</dbReference>
<keyword evidence="7" id="KW-0328">Glycosyltransferase</keyword>
<keyword evidence="5" id="KW-1133">Transmembrane helix</keyword>
<evidence type="ECO:0000313" key="8">
    <source>
        <dbReference type="Proteomes" id="UP000597762"/>
    </source>
</evidence>
<evidence type="ECO:0000256" key="1">
    <source>
        <dbReference type="ARBA" id="ARBA00004586"/>
    </source>
</evidence>
<feature type="transmembrane region" description="Helical" evidence="5">
    <location>
        <begin position="365"/>
        <end position="388"/>
    </location>
</feature>
<dbReference type="GO" id="GO:0006487">
    <property type="term" value="P:protein N-linked glycosylation"/>
    <property type="evidence" value="ECO:0007669"/>
    <property type="project" value="TreeGrafter"/>
</dbReference>
<dbReference type="EMBL" id="CAHIKZ030000188">
    <property type="protein sequence ID" value="CAE1158867.1"/>
    <property type="molecule type" value="Genomic_DNA"/>
</dbReference>
<comment type="subcellular location">
    <subcellularLocation>
        <location evidence="1">Endoplasmic reticulum membrane</location>
    </subcellularLocation>
</comment>
<reference evidence="7" key="1">
    <citation type="submission" date="2021-01" db="EMBL/GenBank/DDBJ databases">
        <authorList>
            <person name="Li R."/>
            <person name="Bekaert M."/>
        </authorList>
    </citation>
    <scope>NUCLEOTIDE SEQUENCE</scope>
    <source>
        <strain evidence="7">Farmed</strain>
    </source>
</reference>
<dbReference type="Proteomes" id="UP000597762">
    <property type="component" value="Unassembled WGS sequence"/>
</dbReference>
<feature type="transmembrane region" description="Helical" evidence="5">
    <location>
        <begin position="302"/>
        <end position="326"/>
    </location>
</feature>
<dbReference type="Pfam" id="PF15924">
    <property type="entry name" value="ALG11_N"/>
    <property type="match status" value="1"/>
</dbReference>
<evidence type="ECO:0000256" key="4">
    <source>
        <dbReference type="ARBA" id="ARBA00022824"/>
    </source>
</evidence>
<organism evidence="7 8">
    <name type="scientific">Acanthosepion pharaonis</name>
    <name type="common">Pharaoh cuttlefish</name>
    <name type="synonym">Sepia pharaonis</name>
    <dbReference type="NCBI Taxonomy" id="158019"/>
    <lineage>
        <taxon>Eukaryota</taxon>
        <taxon>Metazoa</taxon>
        <taxon>Spiralia</taxon>
        <taxon>Lophotrochozoa</taxon>
        <taxon>Mollusca</taxon>
        <taxon>Cephalopoda</taxon>
        <taxon>Coleoidea</taxon>
        <taxon>Decapodiformes</taxon>
        <taxon>Sepiida</taxon>
        <taxon>Sepiina</taxon>
        <taxon>Sepiidae</taxon>
        <taxon>Acanthosepion</taxon>
    </lineage>
</organism>
<dbReference type="OrthoDB" id="2276068at2759"/>
<comment type="similarity">
    <text evidence="2">Belongs to the glycosyltransferase group 1 family. Glycosyltransferase 4 subfamily.</text>
</comment>
<evidence type="ECO:0000256" key="3">
    <source>
        <dbReference type="ARBA" id="ARBA00022679"/>
    </source>
</evidence>
<dbReference type="InterPro" id="IPR031814">
    <property type="entry name" value="ALG11_N"/>
</dbReference>
<sequence length="389" mass="46726">MQIITKNYALFFFFRKLDFNYWTLHTVLFFTKMEISVFSALMVLIALLFLLMWSYLYVFLLIPGGFVIFVFITRIILKRKSAQTYPGIFTIGFFHPYSNAGGGGERVLWTAVRALQTKYGSKVMCVIYTADTNTTGAQILEKARQRFNITIQLPVHFVFLTKYKWLEAHHYRHFTLLCQSFGSLVTGTEALFSFIPDVYCDNFLIFFFLFQLFLSCFSSLFFVFFSFFFSSDFHFLFFGSCFFLLLFILFSSVFLFLFFLLVFFFLFFLFCFFFFLVFSYFLVFFLFSSLSFSFFFSSDFHFLFFFVLFSFHFVFFCFLFLFFCFFCFSCFCFFFSCFLLFYISSTFYSFFFPLFFLIFLQSFHLLLFADVFSPFFFIPSAMLEYFLLS</sequence>
<dbReference type="PANTHER" id="PTHR45919">
    <property type="entry name" value="GDP-MAN:MAN(3)GLCNAC(2)-PP-DOL ALPHA-1,2-MANNOSYLTRANSFERASE"/>
    <property type="match status" value="1"/>
</dbReference>
<keyword evidence="5" id="KW-0472">Membrane</keyword>
<protein>
    <submittedName>
        <fullName evidence="7">ALG11</fullName>
        <ecNumber evidence="7">2.4.1.131</ecNumber>
    </submittedName>
</protein>
<keyword evidence="5" id="KW-0812">Transmembrane</keyword>
<feature type="domain" description="ALG11 mannosyltransferase N-terminal" evidence="6">
    <location>
        <begin position="90"/>
        <end position="204"/>
    </location>
</feature>
<feature type="transmembrane region" description="Helical" evidence="5">
    <location>
        <begin position="235"/>
        <end position="260"/>
    </location>
</feature>
<feature type="transmembrane region" description="Helical" evidence="5">
    <location>
        <begin position="55"/>
        <end position="77"/>
    </location>
</feature>
<evidence type="ECO:0000313" key="7">
    <source>
        <dbReference type="EMBL" id="CAE1158867.1"/>
    </source>
</evidence>